<dbReference type="InterPro" id="IPR000626">
    <property type="entry name" value="Ubiquitin-like_dom"/>
</dbReference>
<reference evidence="3" key="1">
    <citation type="submission" date="2020-11" db="EMBL/GenBank/DDBJ databases">
        <authorList>
            <person name="Tran Van P."/>
        </authorList>
    </citation>
    <scope>NUCLEOTIDE SEQUENCE</scope>
</reference>
<dbReference type="PROSITE" id="PS51450">
    <property type="entry name" value="LRR"/>
    <property type="match status" value="1"/>
</dbReference>
<dbReference type="InterPro" id="IPR029071">
    <property type="entry name" value="Ubiquitin-like_domsf"/>
</dbReference>
<organism evidence="3">
    <name type="scientific">Cyprideis torosa</name>
    <dbReference type="NCBI Taxonomy" id="163714"/>
    <lineage>
        <taxon>Eukaryota</taxon>
        <taxon>Metazoa</taxon>
        <taxon>Ecdysozoa</taxon>
        <taxon>Arthropoda</taxon>
        <taxon>Crustacea</taxon>
        <taxon>Oligostraca</taxon>
        <taxon>Ostracoda</taxon>
        <taxon>Podocopa</taxon>
        <taxon>Podocopida</taxon>
        <taxon>Cytherocopina</taxon>
        <taxon>Cytheroidea</taxon>
        <taxon>Cytherideidae</taxon>
        <taxon>Cyprideis</taxon>
    </lineage>
</organism>
<dbReference type="PROSITE" id="PS50053">
    <property type="entry name" value="UBIQUITIN_2"/>
    <property type="match status" value="1"/>
</dbReference>
<dbReference type="SUPFAM" id="SSF52058">
    <property type="entry name" value="L domain-like"/>
    <property type="match status" value="1"/>
</dbReference>
<dbReference type="InterPro" id="IPR001611">
    <property type="entry name" value="Leu-rich_rpt"/>
</dbReference>
<gene>
    <name evidence="3" type="ORF">CTOB1V02_LOCUS873</name>
</gene>
<accession>A0A7R8W4D4</accession>
<dbReference type="EMBL" id="OB660116">
    <property type="protein sequence ID" value="CAD7222876.1"/>
    <property type="molecule type" value="Genomic_DNA"/>
</dbReference>
<protein>
    <submittedName>
        <fullName evidence="3">Uncharacterized protein</fullName>
    </submittedName>
</protein>
<dbReference type="InterPro" id="IPR032675">
    <property type="entry name" value="LRR_dom_sf"/>
</dbReference>
<evidence type="ECO:0000313" key="3">
    <source>
        <dbReference type="EMBL" id="CAD7222876.1"/>
    </source>
</evidence>
<dbReference type="PANTHER" id="PTHR18849:SF0">
    <property type="entry name" value="CILIA- AND FLAGELLA-ASSOCIATED PROTEIN 410-RELATED"/>
    <property type="match status" value="1"/>
</dbReference>
<dbReference type="SUPFAM" id="SSF54236">
    <property type="entry name" value="Ubiquitin-like"/>
    <property type="match status" value="1"/>
</dbReference>
<dbReference type="PANTHER" id="PTHR18849">
    <property type="entry name" value="LEUCINE RICH REPEAT PROTEIN"/>
    <property type="match status" value="1"/>
</dbReference>
<dbReference type="Gene3D" id="3.80.10.10">
    <property type="entry name" value="Ribonuclease Inhibitor"/>
    <property type="match status" value="2"/>
</dbReference>
<evidence type="ECO:0000256" key="1">
    <source>
        <dbReference type="ARBA" id="ARBA00022614"/>
    </source>
</evidence>
<dbReference type="Pfam" id="PF13516">
    <property type="entry name" value="LRR_6"/>
    <property type="match status" value="1"/>
</dbReference>
<keyword evidence="2" id="KW-0677">Repeat</keyword>
<keyword evidence="1" id="KW-0433">Leucine-rich repeat</keyword>
<proteinExistence type="predicted"/>
<evidence type="ECO:0000256" key="2">
    <source>
        <dbReference type="ARBA" id="ARBA00022737"/>
    </source>
</evidence>
<dbReference type="OrthoDB" id="5855206at2759"/>
<dbReference type="AlphaFoldDB" id="A0A7R8W4D4"/>
<name>A0A7R8W4D4_9CRUS</name>
<sequence length="386" mass="43883">MTSLPSAVNSKYGNVEHDGEGLVEIFVPLKYCAIRRPTSVLILNNLEINSAGNDEDLEKTCGSVRELDLAENKLVDWHEIFKILNHARWLTFLNLSYNRLDGVLNSRKLPDLPHLNKLVLINTGIKWDTLHSLLNGFRSSKLEELHLGLNSLARVEDHRGDKYPSVASLSFNGNPIQNGRDVLRLGHVFPSLRCLVVADCPICDLGDTKELNGVFPCLEKLNLSNTNLSGWDELEKLKVLDSLIDLRLMGCKALEDMTEHERRQQMIARMENLIRLNGGIITRTEREDAERAFIRQHLDKPETELPDRFHDLVAKHGMLDPLAEIDLSPQTEVTVTIHKGDDRTIRTVSVYKTVLEFKQSLEEWAGLPPNRMRLFYVDQAALFVCH</sequence>